<name>A0A8B7UKX8_CASCN</name>
<dbReference type="GO" id="GO:0004816">
    <property type="term" value="F:asparagine-tRNA ligase activity"/>
    <property type="evidence" value="ECO:0007669"/>
    <property type="project" value="TreeGrafter"/>
</dbReference>
<feature type="domain" description="OB" evidence="3">
    <location>
        <begin position="44"/>
        <end position="86"/>
    </location>
</feature>
<evidence type="ECO:0000259" key="3">
    <source>
        <dbReference type="Pfam" id="PF01336"/>
    </source>
</evidence>
<evidence type="ECO:0000313" key="4">
    <source>
        <dbReference type="RefSeq" id="XP_020018770.1"/>
    </source>
</evidence>
<dbReference type="PANTHER" id="PTHR22594:SF34">
    <property type="entry name" value="ASPARAGINE--TRNA LIGASE, MITOCHONDRIAL-RELATED"/>
    <property type="match status" value="1"/>
</dbReference>
<keyword evidence="1" id="KW-0648">Protein biosynthesis</keyword>
<evidence type="ECO:0000256" key="1">
    <source>
        <dbReference type="ARBA" id="ARBA00022917"/>
    </source>
</evidence>
<keyword evidence="2" id="KW-0030">Aminoacyl-tRNA synthetase</keyword>
<organism evidence="4">
    <name type="scientific">Castor canadensis</name>
    <name type="common">American beaver</name>
    <dbReference type="NCBI Taxonomy" id="51338"/>
    <lineage>
        <taxon>Eukaryota</taxon>
        <taxon>Metazoa</taxon>
        <taxon>Chordata</taxon>
        <taxon>Craniata</taxon>
        <taxon>Vertebrata</taxon>
        <taxon>Euteleostomi</taxon>
        <taxon>Mammalia</taxon>
        <taxon>Eutheria</taxon>
        <taxon>Euarchontoglires</taxon>
        <taxon>Glires</taxon>
        <taxon>Rodentia</taxon>
        <taxon>Castorimorpha</taxon>
        <taxon>Castoridae</taxon>
        <taxon>Castor</taxon>
    </lineage>
</organism>
<dbReference type="GO" id="GO:0006421">
    <property type="term" value="P:asparaginyl-tRNA aminoacylation"/>
    <property type="evidence" value="ECO:0007669"/>
    <property type="project" value="TreeGrafter"/>
</dbReference>
<dbReference type="Gene3D" id="2.40.50.140">
    <property type="entry name" value="Nucleic acid-binding proteins"/>
    <property type="match status" value="1"/>
</dbReference>
<dbReference type="InterPro" id="IPR012340">
    <property type="entry name" value="NA-bd_OB-fold"/>
</dbReference>
<accession>A0A8B7UKX8</accession>
<dbReference type="PANTHER" id="PTHR22594">
    <property type="entry name" value="ASPARTYL/LYSYL-TRNA SYNTHETASE"/>
    <property type="match status" value="1"/>
</dbReference>
<dbReference type="GO" id="GO:0005524">
    <property type="term" value="F:ATP binding"/>
    <property type="evidence" value="ECO:0007669"/>
    <property type="project" value="UniProtKB-KW"/>
</dbReference>
<dbReference type="GO" id="GO:0003676">
    <property type="term" value="F:nucleic acid binding"/>
    <property type="evidence" value="ECO:0007669"/>
    <property type="project" value="InterPro"/>
</dbReference>
<gene>
    <name evidence="4" type="primary">LOC109686057</name>
</gene>
<dbReference type="OrthoDB" id="1931232at2759"/>
<dbReference type="Pfam" id="PF01336">
    <property type="entry name" value="tRNA_anti-codon"/>
    <property type="match status" value="1"/>
</dbReference>
<dbReference type="GO" id="GO:0005739">
    <property type="term" value="C:mitochondrion"/>
    <property type="evidence" value="ECO:0007669"/>
    <property type="project" value="TreeGrafter"/>
</dbReference>
<reference evidence="4" key="1">
    <citation type="submission" date="2025-08" db="UniProtKB">
        <authorList>
            <consortium name="RefSeq"/>
        </authorList>
    </citation>
    <scope>IDENTIFICATION</scope>
    <source>
        <tissue evidence="4">Leukocyte</tissue>
    </source>
</reference>
<sequence>MLGARCLLQALRSCSSAPCARPRAPAALSVRDALRARGASGERVKVQGWIRSARSQKEVLFLHVNDGSSLESLQVVADSSFDKNWLSEVLWKPGDSCVKKPIQRAKCGIEAGKKYEVIGNVMP</sequence>
<dbReference type="SUPFAM" id="SSF50249">
    <property type="entry name" value="Nucleic acid-binding proteins"/>
    <property type="match status" value="1"/>
</dbReference>
<feature type="non-terminal residue" evidence="4">
    <location>
        <position position="123"/>
    </location>
</feature>
<keyword evidence="4" id="KW-0436">Ligase</keyword>
<dbReference type="KEGG" id="ccan:109686057"/>
<evidence type="ECO:0000256" key="2">
    <source>
        <dbReference type="ARBA" id="ARBA00023146"/>
    </source>
</evidence>
<protein>
    <submittedName>
        <fullName evidence="4">Probable asparagine--tRNA ligase, mitochondrial</fullName>
    </submittedName>
</protein>
<dbReference type="RefSeq" id="XP_020018770.1">
    <property type="nucleotide sequence ID" value="XM_020163181.1"/>
</dbReference>
<dbReference type="AlphaFoldDB" id="A0A8B7UKX8"/>
<proteinExistence type="predicted"/>
<dbReference type="InterPro" id="IPR004365">
    <property type="entry name" value="NA-bd_OB_tRNA"/>
</dbReference>